<reference evidence="2" key="1">
    <citation type="submission" date="2017-02" db="EMBL/GenBank/DDBJ databases">
        <authorList>
            <person name="Daims H."/>
        </authorList>
    </citation>
    <scope>NUCLEOTIDE SEQUENCE [LARGE SCALE GENOMIC DNA]</scope>
</reference>
<dbReference type="OrthoDB" id="9802417at2"/>
<dbReference type="InterPro" id="IPR007460">
    <property type="entry name" value="BrnT_toxin"/>
</dbReference>
<dbReference type="EMBL" id="FUKI01000130">
    <property type="protein sequence ID" value="SJM94312.1"/>
    <property type="molecule type" value="Genomic_DNA"/>
</dbReference>
<sequence length="87" mass="10084">MKFSWDENKNTINKDKYSISFETAKLVFEDPLHISIQDRHENGEERWQTLGVINGVTVLLVAHGVYKDNNIEIIRLISARKATKERA</sequence>
<proteinExistence type="predicted"/>
<dbReference type="Proteomes" id="UP000195667">
    <property type="component" value="Unassembled WGS sequence"/>
</dbReference>
<evidence type="ECO:0000313" key="2">
    <source>
        <dbReference type="Proteomes" id="UP000195667"/>
    </source>
</evidence>
<dbReference type="InterPro" id="IPR038573">
    <property type="entry name" value="BrnT_sf"/>
</dbReference>
<dbReference type="RefSeq" id="WP_087144250.1">
    <property type="nucleotide sequence ID" value="NZ_FUKI01000130.1"/>
</dbReference>
<protein>
    <recommendedName>
        <fullName evidence="3">BrnT family toxin</fullName>
    </recommendedName>
</protein>
<gene>
    <name evidence="1" type="ORF">CRENPOLYSF1_530011</name>
</gene>
<keyword evidence="2" id="KW-1185">Reference proteome</keyword>
<dbReference type="Pfam" id="PF04365">
    <property type="entry name" value="BrnT_toxin"/>
    <property type="match status" value="1"/>
</dbReference>
<evidence type="ECO:0000313" key="1">
    <source>
        <dbReference type="EMBL" id="SJM94312.1"/>
    </source>
</evidence>
<dbReference type="Gene3D" id="3.10.450.530">
    <property type="entry name" value="Ribonuclease toxin, BrnT, of type II toxin-antitoxin system"/>
    <property type="match status" value="1"/>
</dbReference>
<dbReference type="AlphaFoldDB" id="A0A1R4HDK2"/>
<organism evidence="1 2">
    <name type="scientific">Crenothrix polyspora</name>
    <dbReference type="NCBI Taxonomy" id="360316"/>
    <lineage>
        <taxon>Bacteria</taxon>
        <taxon>Pseudomonadati</taxon>
        <taxon>Pseudomonadota</taxon>
        <taxon>Gammaproteobacteria</taxon>
        <taxon>Methylococcales</taxon>
        <taxon>Crenotrichaceae</taxon>
        <taxon>Crenothrix</taxon>
    </lineage>
</organism>
<name>A0A1R4HDK2_9GAMM</name>
<accession>A0A1R4HDK2</accession>
<evidence type="ECO:0008006" key="3">
    <source>
        <dbReference type="Google" id="ProtNLM"/>
    </source>
</evidence>